<organism evidence="2 3">
    <name type="scientific">Owenia fusiformis</name>
    <name type="common">Polychaete worm</name>
    <dbReference type="NCBI Taxonomy" id="6347"/>
    <lineage>
        <taxon>Eukaryota</taxon>
        <taxon>Metazoa</taxon>
        <taxon>Spiralia</taxon>
        <taxon>Lophotrochozoa</taxon>
        <taxon>Annelida</taxon>
        <taxon>Polychaeta</taxon>
        <taxon>Sedentaria</taxon>
        <taxon>Canalipalpata</taxon>
        <taxon>Sabellida</taxon>
        <taxon>Oweniida</taxon>
        <taxon>Oweniidae</taxon>
        <taxon>Owenia</taxon>
    </lineage>
</organism>
<sequence>GNVEIGEDVDQDTSNSPQDSMSNLSDIPYEVFTPTASHFTPTASQHDLSDMDTPSVLPHAIQTPSTSGNHDEARRKFLAKKGAYCPSGWELTHSNVPGLTTSTPHPTKHVHVSHGSS</sequence>
<dbReference type="AlphaFoldDB" id="A0A8J1UYF4"/>
<dbReference type="EMBL" id="CAIIXF020000004">
    <property type="protein sequence ID" value="CAH1782323.1"/>
    <property type="molecule type" value="Genomic_DNA"/>
</dbReference>
<dbReference type="Proteomes" id="UP000749559">
    <property type="component" value="Unassembled WGS sequence"/>
</dbReference>
<accession>A0A8J1UYF4</accession>
<feature type="region of interest" description="Disordered" evidence="1">
    <location>
        <begin position="1"/>
        <end position="72"/>
    </location>
</feature>
<gene>
    <name evidence="2" type="ORF">OFUS_LOCUS8783</name>
</gene>
<reference evidence="2" key="1">
    <citation type="submission" date="2022-03" db="EMBL/GenBank/DDBJ databases">
        <authorList>
            <person name="Martin C."/>
        </authorList>
    </citation>
    <scope>NUCLEOTIDE SEQUENCE</scope>
</reference>
<feature type="compositionally biased region" description="Basic residues" evidence="1">
    <location>
        <begin position="106"/>
        <end position="117"/>
    </location>
</feature>
<comment type="caution">
    <text evidence="2">The sequence shown here is derived from an EMBL/GenBank/DDBJ whole genome shotgun (WGS) entry which is preliminary data.</text>
</comment>
<evidence type="ECO:0000313" key="2">
    <source>
        <dbReference type="EMBL" id="CAH1782323.1"/>
    </source>
</evidence>
<feature type="non-terminal residue" evidence="2">
    <location>
        <position position="1"/>
    </location>
</feature>
<keyword evidence="3" id="KW-1185">Reference proteome</keyword>
<feature type="compositionally biased region" description="Polar residues" evidence="1">
    <location>
        <begin position="34"/>
        <end position="46"/>
    </location>
</feature>
<protein>
    <submittedName>
        <fullName evidence="2">Uncharacterized protein</fullName>
    </submittedName>
</protein>
<proteinExistence type="predicted"/>
<evidence type="ECO:0000313" key="3">
    <source>
        <dbReference type="Proteomes" id="UP000749559"/>
    </source>
</evidence>
<feature type="region of interest" description="Disordered" evidence="1">
    <location>
        <begin position="96"/>
        <end position="117"/>
    </location>
</feature>
<feature type="compositionally biased region" description="Polar residues" evidence="1">
    <location>
        <begin position="96"/>
        <end position="105"/>
    </location>
</feature>
<feature type="compositionally biased region" description="Polar residues" evidence="1">
    <location>
        <begin position="12"/>
        <end position="25"/>
    </location>
</feature>
<name>A0A8J1UYF4_OWEFU</name>
<feature type="compositionally biased region" description="Acidic residues" evidence="1">
    <location>
        <begin position="1"/>
        <end position="11"/>
    </location>
</feature>
<evidence type="ECO:0000256" key="1">
    <source>
        <dbReference type="SAM" id="MobiDB-lite"/>
    </source>
</evidence>